<dbReference type="PANTHER" id="PTHR24111">
    <property type="entry name" value="LEUCINE-RICH REPEAT-CONTAINING PROTEIN 34"/>
    <property type="match status" value="1"/>
</dbReference>
<keyword evidence="1" id="KW-0677">Repeat</keyword>
<reference evidence="2" key="2">
    <citation type="submission" date="2021-09" db="EMBL/GenBank/DDBJ databases">
        <authorList>
            <person name="Jia N."/>
            <person name="Wang J."/>
            <person name="Shi W."/>
            <person name="Du L."/>
            <person name="Sun Y."/>
            <person name="Zhan W."/>
            <person name="Jiang J."/>
            <person name="Wang Q."/>
            <person name="Zhang B."/>
            <person name="Ji P."/>
            <person name="Sakyi L.B."/>
            <person name="Cui X."/>
            <person name="Yuan T."/>
            <person name="Jiang B."/>
            <person name="Yang W."/>
            <person name="Lam T.T.-Y."/>
            <person name="Chang Q."/>
            <person name="Ding S."/>
            <person name="Wang X."/>
            <person name="Zhu J."/>
            <person name="Ruan X."/>
            <person name="Zhao L."/>
            <person name="Wei J."/>
            <person name="Que T."/>
            <person name="Du C."/>
            <person name="Cheng J."/>
            <person name="Dai P."/>
            <person name="Han X."/>
            <person name="Huang E."/>
            <person name="Gao Y."/>
            <person name="Liu J."/>
            <person name="Shao H."/>
            <person name="Ye R."/>
            <person name="Li L."/>
            <person name="Wei W."/>
            <person name="Wang X."/>
            <person name="Wang C."/>
            <person name="Huo Q."/>
            <person name="Li W."/>
            <person name="Guo W."/>
            <person name="Chen H."/>
            <person name="Chen S."/>
            <person name="Zhou L."/>
            <person name="Zhou L."/>
            <person name="Ni X."/>
            <person name="Tian J."/>
            <person name="Zhou Y."/>
            <person name="Sheng Y."/>
            <person name="Liu T."/>
            <person name="Pan Y."/>
            <person name="Xia L."/>
            <person name="Li J."/>
            <person name="Zhao F."/>
            <person name="Cao W."/>
        </authorList>
    </citation>
    <scope>NUCLEOTIDE SEQUENCE</scope>
    <source>
        <strain evidence="2">Rsan-2018</strain>
        <tissue evidence="2">Larvae</tissue>
    </source>
</reference>
<dbReference type="InterPro" id="IPR032675">
    <property type="entry name" value="LRR_dom_sf"/>
</dbReference>
<dbReference type="VEuPathDB" id="VectorBase:RSAN_055167"/>
<keyword evidence="3" id="KW-1185">Reference proteome</keyword>
<dbReference type="InterPro" id="IPR001611">
    <property type="entry name" value="Leu-rich_rpt"/>
</dbReference>
<comment type="caution">
    <text evidence="2">The sequence shown here is derived from an EMBL/GenBank/DDBJ whole genome shotgun (WGS) entry which is preliminary data.</text>
</comment>
<protein>
    <submittedName>
        <fullName evidence="2">Uncharacterized protein</fullName>
    </submittedName>
</protein>
<gene>
    <name evidence="2" type="ORF">HPB52_005112</name>
</gene>
<evidence type="ECO:0000313" key="3">
    <source>
        <dbReference type="Proteomes" id="UP000821837"/>
    </source>
</evidence>
<name>A0A9D4T127_RHISA</name>
<dbReference type="InterPro" id="IPR052201">
    <property type="entry name" value="LRR-containing_regulator"/>
</dbReference>
<proteinExistence type="predicted"/>
<evidence type="ECO:0000256" key="1">
    <source>
        <dbReference type="ARBA" id="ARBA00022737"/>
    </source>
</evidence>
<reference evidence="2" key="1">
    <citation type="journal article" date="2020" name="Cell">
        <title>Large-Scale Comparative Analyses of Tick Genomes Elucidate Their Genetic Diversity and Vector Capacities.</title>
        <authorList>
            <consortium name="Tick Genome and Microbiome Consortium (TIGMIC)"/>
            <person name="Jia N."/>
            <person name="Wang J."/>
            <person name="Shi W."/>
            <person name="Du L."/>
            <person name="Sun Y."/>
            <person name="Zhan W."/>
            <person name="Jiang J.F."/>
            <person name="Wang Q."/>
            <person name="Zhang B."/>
            <person name="Ji P."/>
            <person name="Bell-Sakyi L."/>
            <person name="Cui X.M."/>
            <person name="Yuan T.T."/>
            <person name="Jiang B.G."/>
            <person name="Yang W.F."/>
            <person name="Lam T.T."/>
            <person name="Chang Q.C."/>
            <person name="Ding S.J."/>
            <person name="Wang X.J."/>
            <person name="Zhu J.G."/>
            <person name="Ruan X.D."/>
            <person name="Zhao L."/>
            <person name="Wei J.T."/>
            <person name="Ye R.Z."/>
            <person name="Que T.C."/>
            <person name="Du C.H."/>
            <person name="Zhou Y.H."/>
            <person name="Cheng J.X."/>
            <person name="Dai P.F."/>
            <person name="Guo W.B."/>
            <person name="Han X.H."/>
            <person name="Huang E.J."/>
            <person name="Li L.F."/>
            <person name="Wei W."/>
            <person name="Gao Y.C."/>
            <person name="Liu J.Z."/>
            <person name="Shao H.Z."/>
            <person name="Wang X."/>
            <person name="Wang C.C."/>
            <person name="Yang T.C."/>
            <person name="Huo Q.B."/>
            <person name="Li W."/>
            <person name="Chen H.Y."/>
            <person name="Chen S.E."/>
            <person name="Zhou L.G."/>
            <person name="Ni X.B."/>
            <person name="Tian J.H."/>
            <person name="Sheng Y."/>
            <person name="Liu T."/>
            <person name="Pan Y.S."/>
            <person name="Xia L.Y."/>
            <person name="Li J."/>
            <person name="Zhao F."/>
            <person name="Cao W.C."/>
        </authorList>
    </citation>
    <scope>NUCLEOTIDE SEQUENCE</scope>
    <source>
        <strain evidence="2">Rsan-2018</strain>
    </source>
</reference>
<dbReference type="Proteomes" id="UP000821837">
    <property type="component" value="Unassembled WGS sequence"/>
</dbReference>
<dbReference type="SMART" id="SM00368">
    <property type="entry name" value="LRR_RI"/>
    <property type="match status" value="3"/>
</dbReference>
<dbReference type="Gene3D" id="3.80.10.10">
    <property type="entry name" value="Ribonuclease Inhibitor"/>
    <property type="match status" value="3"/>
</dbReference>
<accession>A0A9D4T127</accession>
<sequence>MHESLRHGQTINSGFVTHTAQRCYPDISWEHGYLYQAKCDQEQSASRAEAPAAPVDDGGADRSAKKDLDYARSFSKAPGTCQSMLRSDDARPEARTITAGDRYLYALNLHKNCLILTPLKIIVKHLEDLEDELEKAHLDFQMPCTMTDTKRGWLSDNLLTFNQILVRAKIETVEIEPGRLLIRTFHLGALLVQHHAPRSTYALLRACILLDLLLKGQRCIHELCLDPDYADTWCAKMLSASVSSNQTIKHITLEGVCNRMYAPWQPLIDSICEMPALESLSITGFFLGSRTVERVGAIIAKVKSLRSVKFARNEVPPGSGETPMKAVCQNSNLEALGLFYTAIGRGGARVLGDYLSTSSKLRDLSLSDEEFDEYQMSSILEGLRTNHSLHELHFEGLDVAQVYMVGLALVLRSHAALKYLTVTRCHLAEAEANSLAVLLECNTRLLGLNLSCNEINNIGAIRIARSLKVDVSLQKLDLSGNDITYQGAVALVEALASNRVLEELKLWHVEDERKERPLTSALSRTAAHGLVILHHESFASVLQLARGVPQNAYLVTSLHLGTSIHVNAYCLKTLFVSLAAIPCLNSLLLECETNINRSAGEKFAELLLKTRALERVEMSHFNVDPVTLKTVMNGLAKNESVLYMDVEFGALSGASTRAIMEMLKRNATLIQFGHIMVQPFELQLLAYELRSNCVLTMPVVEELTFEICDVHRRNLSYCNRAVEYAMNPEKFGTQREPAAVFDMLCHKESFKKLLSKLVGPDVAAEAVRKARRHITENLLAMTGVVSQFPVTCWPHPEGSRQIDILDTYSWRSILAYVKVTDIVV</sequence>
<dbReference type="SUPFAM" id="SSF52047">
    <property type="entry name" value="RNI-like"/>
    <property type="match status" value="2"/>
</dbReference>
<evidence type="ECO:0000313" key="2">
    <source>
        <dbReference type="EMBL" id="KAH7967996.1"/>
    </source>
</evidence>
<dbReference type="PANTHER" id="PTHR24111:SF0">
    <property type="entry name" value="LEUCINE-RICH REPEAT-CONTAINING PROTEIN"/>
    <property type="match status" value="1"/>
</dbReference>
<dbReference type="AlphaFoldDB" id="A0A9D4T127"/>
<dbReference type="Pfam" id="PF13516">
    <property type="entry name" value="LRR_6"/>
    <property type="match status" value="2"/>
</dbReference>
<organism evidence="2 3">
    <name type="scientific">Rhipicephalus sanguineus</name>
    <name type="common">Brown dog tick</name>
    <name type="synonym">Ixodes sanguineus</name>
    <dbReference type="NCBI Taxonomy" id="34632"/>
    <lineage>
        <taxon>Eukaryota</taxon>
        <taxon>Metazoa</taxon>
        <taxon>Ecdysozoa</taxon>
        <taxon>Arthropoda</taxon>
        <taxon>Chelicerata</taxon>
        <taxon>Arachnida</taxon>
        <taxon>Acari</taxon>
        <taxon>Parasitiformes</taxon>
        <taxon>Ixodida</taxon>
        <taxon>Ixodoidea</taxon>
        <taxon>Ixodidae</taxon>
        <taxon>Rhipicephalinae</taxon>
        <taxon>Rhipicephalus</taxon>
        <taxon>Rhipicephalus</taxon>
    </lineage>
</organism>
<dbReference type="EMBL" id="JABSTV010001248">
    <property type="protein sequence ID" value="KAH7967996.1"/>
    <property type="molecule type" value="Genomic_DNA"/>
</dbReference>